<dbReference type="GO" id="GO:0000271">
    <property type="term" value="P:polysaccharide biosynthetic process"/>
    <property type="evidence" value="ECO:0007669"/>
    <property type="project" value="TreeGrafter"/>
</dbReference>
<feature type="non-terminal residue" evidence="2">
    <location>
        <position position="268"/>
    </location>
</feature>
<accession>A0AAN5CT03</accession>
<sequence length="268" mass="30199">LCAIATLSVVLGALAPNSFMNGFLGVDTCFVLTGYFIATMLSRESTIDGTIIKAFYARCFKRIVPLYSFMLLILTVITPFVLLPTDLPIFITDLKSALPLALNFQNVFIGYDFWSEVLSSSLLMHTWAIGVVVQYCLIVPFLDILIKPNRKWTSRKHRTIGYVVLFGASLALHLLSSAAISFDLIFSRLWQFLLGNLALEVEQMYGLTENGKVKAHIALKEADGELLLAEDVNDIIESGKLRKPHREIDARQIFRNMFAYTLSFFLIW</sequence>
<feature type="transmembrane region" description="Helical" evidence="1">
    <location>
        <begin position="122"/>
        <end position="142"/>
    </location>
</feature>
<keyword evidence="1" id="KW-0472">Membrane</keyword>
<dbReference type="PANTHER" id="PTHR23028:SF53">
    <property type="entry name" value="ACYL_TRANSF_3 DOMAIN-CONTAINING PROTEIN"/>
    <property type="match status" value="1"/>
</dbReference>
<keyword evidence="3" id="KW-1185">Reference proteome</keyword>
<keyword evidence="1" id="KW-1133">Transmembrane helix</keyword>
<dbReference type="Proteomes" id="UP001328107">
    <property type="component" value="Unassembled WGS sequence"/>
</dbReference>
<feature type="transmembrane region" description="Helical" evidence="1">
    <location>
        <begin position="162"/>
        <end position="186"/>
    </location>
</feature>
<proteinExistence type="predicted"/>
<dbReference type="AlphaFoldDB" id="A0AAN5CT03"/>
<keyword evidence="1" id="KW-0812">Transmembrane</keyword>
<name>A0AAN5CT03_9BILA</name>
<protein>
    <recommendedName>
        <fullName evidence="4">Acyltransferase</fullName>
    </recommendedName>
</protein>
<comment type="caution">
    <text evidence="2">The sequence shown here is derived from an EMBL/GenBank/DDBJ whole genome shotgun (WGS) entry which is preliminary data.</text>
</comment>
<evidence type="ECO:0000256" key="1">
    <source>
        <dbReference type="SAM" id="Phobius"/>
    </source>
</evidence>
<dbReference type="GO" id="GO:0016020">
    <property type="term" value="C:membrane"/>
    <property type="evidence" value="ECO:0007669"/>
    <property type="project" value="TreeGrafter"/>
</dbReference>
<reference evidence="3" key="1">
    <citation type="submission" date="2022-10" db="EMBL/GenBank/DDBJ databases">
        <title>Genome assembly of Pristionchus species.</title>
        <authorList>
            <person name="Yoshida K."/>
            <person name="Sommer R.J."/>
        </authorList>
    </citation>
    <scope>NUCLEOTIDE SEQUENCE [LARGE SCALE GENOMIC DNA]</scope>
    <source>
        <strain evidence="3">RS5460</strain>
    </source>
</reference>
<gene>
    <name evidence="2" type="ORF">PMAYCL1PPCAC_20252</name>
</gene>
<dbReference type="EMBL" id="BTRK01000004">
    <property type="protein sequence ID" value="GMR50057.1"/>
    <property type="molecule type" value="Genomic_DNA"/>
</dbReference>
<feature type="non-terminal residue" evidence="2">
    <location>
        <position position="1"/>
    </location>
</feature>
<feature type="transmembrane region" description="Helical" evidence="1">
    <location>
        <begin position="22"/>
        <end position="42"/>
    </location>
</feature>
<organism evidence="2 3">
    <name type="scientific">Pristionchus mayeri</name>
    <dbReference type="NCBI Taxonomy" id="1317129"/>
    <lineage>
        <taxon>Eukaryota</taxon>
        <taxon>Metazoa</taxon>
        <taxon>Ecdysozoa</taxon>
        <taxon>Nematoda</taxon>
        <taxon>Chromadorea</taxon>
        <taxon>Rhabditida</taxon>
        <taxon>Rhabditina</taxon>
        <taxon>Diplogasteromorpha</taxon>
        <taxon>Diplogasteroidea</taxon>
        <taxon>Neodiplogasteridae</taxon>
        <taxon>Pristionchus</taxon>
    </lineage>
</organism>
<evidence type="ECO:0000313" key="2">
    <source>
        <dbReference type="EMBL" id="GMR50057.1"/>
    </source>
</evidence>
<feature type="transmembrane region" description="Helical" evidence="1">
    <location>
        <begin position="63"/>
        <end position="83"/>
    </location>
</feature>
<evidence type="ECO:0008006" key="4">
    <source>
        <dbReference type="Google" id="ProtNLM"/>
    </source>
</evidence>
<evidence type="ECO:0000313" key="3">
    <source>
        <dbReference type="Proteomes" id="UP001328107"/>
    </source>
</evidence>
<dbReference type="PANTHER" id="PTHR23028">
    <property type="entry name" value="ACETYLTRANSFERASE"/>
    <property type="match status" value="1"/>
</dbReference>
<dbReference type="InterPro" id="IPR050879">
    <property type="entry name" value="Acyltransferase_3"/>
</dbReference>